<name>A0A9W6BQP1_9CHLO</name>
<dbReference type="Proteomes" id="UP001165080">
    <property type="component" value="Unassembled WGS sequence"/>
</dbReference>
<feature type="transmembrane region" description="Helical" evidence="2">
    <location>
        <begin position="156"/>
        <end position="173"/>
    </location>
</feature>
<dbReference type="AlphaFoldDB" id="A0A9W6BQP1"/>
<keyword evidence="4" id="KW-1185">Reference proteome</keyword>
<feature type="transmembrane region" description="Helical" evidence="2">
    <location>
        <begin position="101"/>
        <end position="120"/>
    </location>
</feature>
<proteinExistence type="predicted"/>
<keyword evidence="2" id="KW-0472">Membrane</keyword>
<keyword evidence="2" id="KW-1133">Transmembrane helix</keyword>
<sequence>MHMDKDKVLVVAVAPLLLCMSGWVGLHPASYLAGWWPAHDAILERLISQPGMATPSDVLSKYAPHTAVKLTHILPSGVWSLCGALQLIPRLRTAAPRLHRVSGQVMSLCSCLIVVGYALMEVRGLVAAPLPAAAVQTGADGVRGGADNDANPHHPALRLLSAWFLLTAGAALVQARRGNYRAHRRWALRHIASGAWVILQRLFVLGIAAWASAAGVAFSEARRRELFFAAASAAVVTSVATAELYLWLAAERSSPMAAAATPPRHPSRGKTSTKTD</sequence>
<reference evidence="3 4" key="1">
    <citation type="journal article" date="2023" name="Commun. Biol.">
        <title>Reorganization of the ancestral sex-determining regions during the evolution of trioecy in Pleodorina starrii.</title>
        <authorList>
            <person name="Takahashi K."/>
            <person name="Suzuki S."/>
            <person name="Kawai-Toyooka H."/>
            <person name="Yamamoto K."/>
            <person name="Hamaji T."/>
            <person name="Ootsuki R."/>
            <person name="Yamaguchi H."/>
            <person name="Kawachi M."/>
            <person name="Higashiyama T."/>
            <person name="Nozaki H."/>
        </authorList>
    </citation>
    <scope>NUCLEOTIDE SEQUENCE [LARGE SCALE GENOMIC DNA]</scope>
    <source>
        <strain evidence="3 4">NIES-4479</strain>
    </source>
</reference>
<evidence type="ECO:0000313" key="3">
    <source>
        <dbReference type="EMBL" id="GLC56439.1"/>
    </source>
</evidence>
<gene>
    <name evidence="3" type="primary">PLEST003816</name>
    <name evidence="3" type="ORF">PLESTB_001104900</name>
</gene>
<comment type="caution">
    <text evidence="3">The sequence shown here is derived from an EMBL/GenBank/DDBJ whole genome shotgun (WGS) entry which is preliminary data.</text>
</comment>
<keyword evidence="2" id="KW-0812">Transmembrane</keyword>
<protein>
    <recommendedName>
        <fullName evidence="5">DUF2306 domain-containing protein</fullName>
    </recommendedName>
</protein>
<organism evidence="3 4">
    <name type="scientific">Pleodorina starrii</name>
    <dbReference type="NCBI Taxonomy" id="330485"/>
    <lineage>
        <taxon>Eukaryota</taxon>
        <taxon>Viridiplantae</taxon>
        <taxon>Chlorophyta</taxon>
        <taxon>core chlorophytes</taxon>
        <taxon>Chlorophyceae</taxon>
        <taxon>CS clade</taxon>
        <taxon>Chlamydomonadales</taxon>
        <taxon>Volvocaceae</taxon>
        <taxon>Pleodorina</taxon>
    </lineage>
</organism>
<evidence type="ECO:0000313" key="4">
    <source>
        <dbReference type="Proteomes" id="UP001165080"/>
    </source>
</evidence>
<evidence type="ECO:0008006" key="5">
    <source>
        <dbReference type="Google" id="ProtNLM"/>
    </source>
</evidence>
<feature type="transmembrane region" description="Helical" evidence="2">
    <location>
        <begin position="70"/>
        <end position="89"/>
    </location>
</feature>
<feature type="transmembrane region" description="Helical" evidence="2">
    <location>
        <begin position="194"/>
        <end position="214"/>
    </location>
</feature>
<dbReference type="EMBL" id="BRXU01000015">
    <property type="protein sequence ID" value="GLC56439.1"/>
    <property type="molecule type" value="Genomic_DNA"/>
</dbReference>
<feature type="region of interest" description="Disordered" evidence="1">
    <location>
        <begin position="255"/>
        <end position="276"/>
    </location>
</feature>
<evidence type="ECO:0000256" key="2">
    <source>
        <dbReference type="SAM" id="Phobius"/>
    </source>
</evidence>
<accession>A0A9W6BQP1</accession>
<evidence type="ECO:0000256" key="1">
    <source>
        <dbReference type="SAM" id="MobiDB-lite"/>
    </source>
</evidence>
<feature type="transmembrane region" description="Helical" evidence="2">
    <location>
        <begin position="226"/>
        <end position="248"/>
    </location>
</feature>